<dbReference type="InterPro" id="IPR035994">
    <property type="entry name" value="Nucleoside_phosphorylase_sf"/>
</dbReference>
<dbReference type="InterPro" id="IPR010059">
    <property type="entry name" value="Uridine_phosphorylase_euk"/>
</dbReference>
<dbReference type="GO" id="GO:0005829">
    <property type="term" value="C:cytosol"/>
    <property type="evidence" value="ECO:0007669"/>
    <property type="project" value="TreeGrafter"/>
</dbReference>
<feature type="binding site" evidence="2">
    <location>
        <position position="243"/>
    </location>
    <ligand>
        <name>substrate</name>
    </ligand>
</feature>
<evidence type="ECO:0000256" key="2">
    <source>
        <dbReference type="PIRSR" id="PIRSR610059-50"/>
    </source>
</evidence>
<reference evidence="5" key="1">
    <citation type="submission" date="2025-08" db="UniProtKB">
        <authorList>
            <consortium name="RefSeq"/>
        </authorList>
    </citation>
    <scope>IDENTIFICATION</scope>
    <source>
        <tissue evidence="5">Whole larvae</tissue>
    </source>
</reference>
<organism evidence="4 5">
    <name type="scientific">Galleria mellonella</name>
    <name type="common">Greater wax moth</name>
    <dbReference type="NCBI Taxonomy" id="7137"/>
    <lineage>
        <taxon>Eukaryota</taxon>
        <taxon>Metazoa</taxon>
        <taxon>Ecdysozoa</taxon>
        <taxon>Arthropoda</taxon>
        <taxon>Hexapoda</taxon>
        <taxon>Insecta</taxon>
        <taxon>Pterygota</taxon>
        <taxon>Neoptera</taxon>
        <taxon>Endopterygota</taxon>
        <taxon>Lepidoptera</taxon>
        <taxon>Glossata</taxon>
        <taxon>Ditrysia</taxon>
        <taxon>Pyraloidea</taxon>
        <taxon>Pyralidae</taxon>
        <taxon>Galleriinae</taxon>
        <taxon>Galleria</taxon>
    </lineage>
</organism>
<dbReference type="PANTHER" id="PTHR43691:SF11">
    <property type="entry name" value="FI09636P-RELATED"/>
    <property type="match status" value="1"/>
</dbReference>
<protein>
    <submittedName>
        <fullName evidence="5">Uridine phosphorylase 1-like</fullName>
    </submittedName>
</protein>
<sequence length="338" mass="38060">MAACDCDNILPQGSVEEQHYDNCRSVWAQRHPTNLPLLKNEDGTIGLKNRNILNLDEDVLYHLAFTNKSIDLEAKFGDVKFVCTGGTKERLKEFALYMAQRLGIKIEGDLRDWAEKSKRFAMYKVGPILAFNHGIGIPSMTIALQEVIKMLFYAKAKNPIFFRIGTCGGLGVEAGSVVISKWGLNGYLNKSYDLPVLGKTYSMPSFLDRRVAQELYLVAKESKNDFQTYLGGTMGSEDFYRGQARLDGPFCNHTKEEKMTFLKELASRGVKNIEMEATAFAALMTEAGIRGAIVCVPFLNRLHGDQVTSTKEQLTQWENNPMKVVGDYIVKYYENQNQ</sequence>
<accession>A0A6J1WNV9</accession>
<dbReference type="NCBIfam" id="TIGR01719">
    <property type="entry name" value="euk_UDPppase"/>
    <property type="match status" value="1"/>
</dbReference>
<dbReference type="SUPFAM" id="SSF53167">
    <property type="entry name" value="Purine and uridine phosphorylases"/>
    <property type="match status" value="1"/>
</dbReference>
<dbReference type="PANTHER" id="PTHR43691">
    <property type="entry name" value="URIDINE PHOSPHORYLASE"/>
    <property type="match status" value="1"/>
</dbReference>
<dbReference type="GO" id="GO:0009166">
    <property type="term" value="P:nucleotide catabolic process"/>
    <property type="evidence" value="ECO:0007669"/>
    <property type="project" value="InterPro"/>
</dbReference>
<evidence type="ECO:0000313" key="4">
    <source>
        <dbReference type="Proteomes" id="UP001652740"/>
    </source>
</evidence>
<dbReference type="GO" id="GO:0006218">
    <property type="term" value="P:uridine catabolic process"/>
    <property type="evidence" value="ECO:0007669"/>
    <property type="project" value="TreeGrafter"/>
</dbReference>
<dbReference type="KEGG" id="gmw:113513672"/>
<dbReference type="Proteomes" id="UP001652740">
    <property type="component" value="Unplaced"/>
</dbReference>
<dbReference type="Gene3D" id="3.40.50.1580">
    <property type="entry name" value="Nucleoside phosphorylase domain"/>
    <property type="match status" value="1"/>
</dbReference>
<evidence type="ECO:0000256" key="1">
    <source>
        <dbReference type="ARBA" id="ARBA00010456"/>
    </source>
</evidence>
<gene>
    <name evidence="5" type="primary">LOC113513672</name>
</gene>
<feature type="binding site" evidence="2">
    <location>
        <position position="245"/>
    </location>
    <ligand>
        <name>substrate</name>
    </ligand>
</feature>
<evidence type="ECO:0000259" key="3">
    <source>
        <dbReference type="Pfam" id="PF01048"/>
    </source>
</evidence>
<dbReference type="InParanoid" id="A0A6J1WNV9"/>
<keyword evidence="4" id="KW-1185">Reference proteome</keyword>
<dbReference type="OrthoDB" id="204058at2759"/>
<name>A0A6J1WNV9_GALME</name>
<dbReference type="Pfam" id="PF01048">
    <property type="entry name" value="PNP_UDP_1"/>
    <property type="match status" value="1"/>
</dbReference>
<dbReference type="RefSeq" id="XP_026753462.1">
    <property type="nucleotide sequence ID" value="XM_026897661.3"/>
</dbReference>
<dbReference type="GO" id="GO:0004850">
    <property type="term" value="F:uridine phosphorylase activity"/>
    <property type="evidence" value="ECO:0007669"/>
    <property type="project" value="InterPro"/>
</dbReference>
<proteinExistence type="inferred from homology"/>
<evidence type="ECO:0000313" key="5">
    <source>
        <dbReference type="RefSeq" id="XP_026753462.1"/>
    </source>
</evidence>
<dbReference type="GeneID" id="113513672"/>
<feature type="binding site" evidence="2">
    <location>
        <begin position="163"/>
        <end position="166"/>
    </location>
    <ligand>
        <name>phosphate</name>
        <dbReference type="ChEBI" id="CHEBI:43474"/>
    </ligand>
</feature>
<dbReference type="CDD" id="cd17763">
    <property type="entry name" value="UP_hUPP-like"/>
    <property type="match status" value="1"/>
</dbReference>
<feature type="domain" description="Nucleoside phosphorylase" evidence="3">
    <location>
        <begin position="80"/>
        <end position="326"/>
    </location>
</feature>
<dbReference type="InterPro" id="IPR000845">
    <property type="entry name" value="Nucleoside_phosphorylase_d"/>
</dbReference>
<feature type="binding site" evidence="2">
    <location>
        <position position="119"/>
    </location>
    <ligand>
        <name>phosphate</name>
        <dbReference type="ChEBI" id="CHEBI:43474"/>
    </ligand>
</feature>
<dbReference type="AlphaFoldDB" id="A0A6J1WNV9"/>
<comment type="similarity">
    <text evidence="1">Belongs to the PNP/UDP phosphorylase family.</text>
</comment>